<sequence>MVTQQQGNRRTMAKILTTLFTTFLIICHCNAGVLPPKIILGSISPSVSTPLPSGKCEYNGKYYDPGVIKKEKNGDCVSDITCMEGGVISIGDSSGCWGSMDKGRGDHYRLQASPCADLAMFLVKSFTFQIIY</sequence>
<evidence type="ECO:0000313" key="3">
    <source>
        <dbReference type="Proteomes" id="UP000005408"/>
    </source>
</evidence>
<dbReference type="AlphaFoldDB" id="A0A8W8KFG2"/>
<feature type="signal peptide" evidence="1">
    <location>
        <begin position="1"/>
        <end position="31"/>
    </location>
</feature>
<dbReference type="Proteomes" id="UP000005408">
    <property type="component" value="Unassembled WGS sequence"/>
</dbReference>
<feature type="chain" id="PRO_5036496444" evidence="1">
    <location>
        <begin position="32"/>
        <end position="132"/>
    </location>
</feature>
<name>A0A8W8KFG2_MAGGI</name>
<protein>
    <submittedName>
        <fullName evidence="2">Uncharacterized protein</fullName>
    </submittedName>
</protein>
<keyword evidence="1" id="KW-0732">Signal</keyword>
<evidence type="ECO:0000313" key="2">
    <source>
        <dbReference type="EnsemblMetazoa" id="G23672.3:cds"/>
    </source>
</evidence>
<dbReference type="EnsemblMetazoa" id="G23672.3">
    <property type="protein sequence ID" value="G23672.3:cds"/>
    <property type="gene ID" value="G23672"/>
</dbReference>
<proteinExistence type="predicted"/>
<organism evidence="2 3">
    <name type="scientific">Magallana gigas</name>
    <name type="common">Pacific oyster</name>
    <name type="synonym">Crassostrea gigas</name>
    <dbReference type="NCBI Taxonomy" id="29159"/>
    <lineage>
        <taxon>Eukaryota</taxon>
        <taxon>Metazoa</taxon>
        <taxon>Spiralia</taxon>
        <taxon>Lophotrochozoa</taxon>
        <taxon>Mollusca</taxon>
        <taxon>Bivalvia</taxon>
        <taxon>Autobranchia</taxon>
        <taxon>Pteriomorphia</taxon>
        <taxon>Ostreida</taxon>
        <taxon>Ostreoidea</taxon>
        <taxon>Ostreidae</taxon>
        <taxon>Magallana</taxon>
    </lineage>
</organism>
<keyword evidence="3" id="KW-1185">Reference proteome</keyword>
<accession>A0A8W8KFG2</accession>
<evidence type="ECO:0000256" key="1">
    <source>
        <dbReference type="SAM" id="SignalP"/>
    </source>
</evidence>
<reference evidence="2" key="1">
    <citation type="submission" date="2022-08" db="UniProtKB">
        <authorList>
            <consortium name="EnsemblMetazoa"/>
        </authorList>
    </citation>
    <scope>IDENTIFICATION</scope>
    <source>
        <strain evidence="2">05x7-T-G4-1.051#20</strain>
    </source>
</reference>